<protein>
    <submittedName>
        <fullName evidence="1">Uncharacterized protein</fullName>
    </submittedName>
</protein>
<name>A0A0S3JQ16_ACEPA</name>
<proteinExistence type="predicted"/>
<organism evidence="1">
    <name type="scientific">Acetobacter pasteurianus</name>
    <name type="common">Acetobacter turbidans</name>
    <dbReference type="NCBI Taxonomy" id="438"/>
    <lineage>
        <taxon>Bacteria</taxon>
        <taxon>Pseudomonadati</taxon>
        <taxon>Pseudomonadota</taxon>
        <taxon>Alphaproteobacteria</taxon>
        <taxon>Acetobacterales</taxon>
        <taxon>Acetobacteraceae</taxon>
        <taxon>Acetobacter</taxon>
    </lineage>
</organism>
<evidence type="ECO:0000313" key="1">
    <source>
        <dbReference type="EMBL" id="ALR88469.1"/>
    </source>
</evidence>
<sequence>MSYRIVYDLAATRFSTDTLNAVFPDHGFSSDQYLFFELGGDNNLYESYASRQRILQRRVRNWSLIAMGAEWEVMRQLVTFAASCEGGGMRFSGASDTAAETYIRKCRAIVSEAVTPDTLLQKMGCGVSLQIATLGDECPEWRKRKIETLTALLGQPKGTDTHQWFVRPLHEMKDAAALFAFGYMDGRPIYNMASVSVIHQSKLPLMKDLAMRKPFAF</sequence>
<geneLocation type="plasmid" evidence="1">
    <name>ApAb3p3</name>
</geneLocation>
<gene>
    <name evidence="1" type="ORF">DB34_15015</name>
</gene>
<reference evidence="1" key="1">
    <citation type="submission" date="2015-11" db="EMBL/GenBank/DDBJ databases">
        <title>Plasmid sequences of Acetobacter pasteurianus Ab3.</title>
        <authorList>
            <person name="Xia K."/>
            <person name="Li Y."/>
        </authorList>
    </citation>
    <scope>NUCLEOTIDE SEQUENCE</scope>
    <source>
        <strain evidence="1">Ab3</strain>
        <plasmid evidence="1">ApAb3p3</plasmid>
    </source>
</reference>
<accession>A0A0S3JQ16</accession>
<dbReference type="EMBL" id="CP013471">
    <property type="protein sequence ID" value="ALR88469.1"/>
    <property type="molecule type" value="Genomic_DNA"/>
</dbReference>
<keyword evidence="1" id="KW-0614">Plasmid</keyword>
<dbReference type="AlphaFoldDB" id="A0A0S3JQ16"/>
<dbReference type="RefSeq" id="WP_176703016.1">
    <property type="nucleotide sequence ID" value="NZ_CP013471.1"/>
</dbReference>